<proteinExistence type="predicted"/>
<reference evidence="2 3" key="1">
    <citation type="submission" date="2016-10" db="EMBL/GenBank/DDBJ databases">
        <authorList>
            <person name="Varghese N."/>
            <person name="Submissions S."/>
        </authorList>
    </citation>
    <scope>NUCLEOTIDE SEQUENCE [LARGE SCALE GENOMIC DNA]</scope>
    <source>
        <strain evidence="3">YIM D21,KCTC 23444,ACCC 10710</strain>
    </source>
</reference>
<dbReference type="Proteomes" id="UP000325289">
    <property type="component" value="Unassembled WGS sequence"/>
</dbReference>
<gene>
    <name evidence="2" type="ORF">SAMN04515678_101144</name>
</gene>
<sequence>MRRTALTAAALTCVAAASFAATNVLQAPEAEVIEIEVSAAELNDCRETLAQVAQSPAVADNGSPLFFDRTQDLPSVQCVVAEA</sequence>
<organism evidence="2 3">
    <name type="scientific">Roseivivax sediminis</name>
    <dbReference type="NCBI Taxonomy" id="936889"/>
    <lineage>
        <taxon>Bacteria</taxon>
        <taxon>Pseudomonadati</taxon>
        <taxon>Pseudomonadota</taxon>
        <taxon>Alphaproteobacteria</taxon>
        <taxon>Rhodobacterales</taxon>
        <taxon>Roseobacteraceae</taxon>
        <taxon>Roseivivax</taxon>
    </lineage>
</organism>
<evidence type="ECO:0000313" key="2">
    <source>
        <dbReference type="EMBL" id="SFD45281.1"/>
    </source>
</evidence>
<evidence type="ECO:0000256" key="1">
    <source>
        <dbReference type="SAM" id="SignalP"/>
    </source>
</evidence>
<keyword evidence="3" id="KW-1185">Reference proteome</keyword>
<dbReference type="AlphaFoldDB" id="A0A1I1SFQ1"/>
<name>A0A1I1SFQ1_9RHOB</name>
<dbReference type="OrthoDB" id="7866522at2"/>
<evidence type="ECO:0000313" key="3">
    <source>
        <dbReference type="Proteomes" id="UP000325289"/>
    </source>
</evidence>
<dbReference type="RefSeq" id="WP_149753959.1">
    <property type="nucleotide sequence ID" value="NZ_FOMS01000001.1"/>
</dbReference>
<dbReference type="EMBL" id="FOMS01000001">
    <property type="protein sequence ID" value="SFD45281.1"/>
    <property type="molecule type" value="Genomic_DNA"/>
</dbReference>
<keyword evidence="1" id="KW-0732">Signal</keyword>
<accession>A0A1I1SFQ1</accession>
<protein>
    <submittedName>
        <fullName evidence="2">Uncharacterized protein</fullName>
    </submittedName>
</protein>
<feature type="signal peptide" evidence="1">
    <location>
        <begin position="1"/>
        <end position="20"/>
    </location>
</feature>
<feature type="chain" id="PRO_5009301796" evidence="1">
    <location>
        <begin position="21"/>
        <end position="83"/>
    </location>
</feature>